<evidence type="ECO:0008006" key="5">
    <source>
        <dbReference type="Google" id="ProtNLM"/>
    </source>
</evidence>
<name>A0ABU2ZQN1_9ALTE</name>
<evidence type="ECO:0000313" key="4">
    <source>
        <dbReference type="Proteomes" id="UP001253545"/>
    </source>
</evidence>
<keyword evidence="1" id="KW-1133">Transmembrane helix</keyword>
<evidence type="ECO:0000313" key="3">
    <source>
        <dbReference type="EMBL" id="MDT0594943.1"/>
    </source>
</evidence>
<dbReference type="RefSeq" id="WP_311368463.1">
    <property type="nucleotide sequence ID" value="NZ_JAVRHX010000002.1"/>
</dbReference>
<gene>
    <name evidence="3" type="ORF">RM552_08835</name>
</gene>
<feature type="signal peptide" evidence="2">
    <location>
        <begin position="1"/>
        <end position="21"/>
    </location>
</feature>
<reference evidence="3 4" key="1">
    <citation type="submission" date="2023-09" db="EMBL/GenBank/DDBJ databases">
        <authorList>
            <person name="Rey-Velasco X."/>
        </authorList>
    </citation>
    <scope>NUCLEOTIDE SEQUENCE [LARGE SCALE GENOMIC DNA]</scope>
    <source>
        <strain evidence="3 4">P117</strain>
    </source>
</reference>
<proteinExistence type="predicted"/>
<evidence type="ECO:0000256" key="1">
    <source>
        <dbReference type="SAM" id="Phobius"/>
    </source>
</evidence>
<keyword evidence="2" id="KW-0732">Signal</keyword>
<accession>A0ABU2ZQN1</accession>
<protein>
    <recommendedName>
        <fullName evidence="5">PEP-CTERM sorting domain-containing protein</fullName>
    </recommendedName>
</protein>
<organism evidence="3 4">
    <name type="scientific">Glaciecola petra</name>
    <dbReference type="NCBI Taxonomy" id="3075602"/>
    <lineage>
        <taxon>Bacteria</taxon>
        <taxon>Pseudomonadati</taxon>
        <taxon>Pseudomonadota</taxon>
        <taxon>Gammaproteobacteria</taxon>
        <taxon>Alteromonadales</taxon>
        <taxon>Alteromonadaceae</taxon>
        <taxon>Glaciecola</taxon>
    </lineage>
</organism>
<keyword evidence="1" id="KW-0812">Transmembrane</keyword>
<keyword evidence="4" id="KW-1185">Reference proteome</keyword>
<evidence type="ECO:0000256" key="2">
    <source>
        <dbReference type="SAM" id="SignalP"/>
    </source>
</evidence>
<dbReference type="Proteomes" id="UP001253545">
    <property type="component" value="Unassembled WGS sequence"/>
</dbReference>
<feature type="chain" id="PRO_5045685689" description="PEP-CTERM sorting domain-containing protein" evidence="2">
    <location>
        <begin position="22"/>
        <end position="186"/>
    </location>
</feature>
<sequence length="186" mass="20352">MTIFKTALVAIVLACSMSTKADIITLEFEAVVFDGTFAGESGTGTISFDDTDLLLIDEEFLGFSGSSFVDFEALTDFSFTFLGQRFDQTNDLSFPDTPVFSLFDGFADSLDFFVEDGNANLIENALIVDFQIFGDFLGGGLRDSANGFDFEVDLFITERVVNNANAPYGLSILALLFAFYLRKVKG</sequence>
<dbReference type="EMBL" id="JAVRHX010000002">
    <property type="protein sequence ID" value="MDT0594943.1"/>
    <property type="molecule type" value="Genomic_DNA"/>
</dbReference>
<comment type="caution">
    <text evidence="3">The sequence shown here is derived from an EMBL/GenBank/DDBJ whole genome shotgun (WGS) entry which is preliminary data.</text>
</comment>
<keyword evidence="1" id="KW-0472">Membrane</keyword>
<feature type="transmembrane region" description="Helical" evidence="1">
    <location>
        <begin position="164"/>
        <end position="181"/>
    </location>
</feature>